<dbReference type="GO" id="GO:0016539">
    <property type="term" value="P:intein-mediated protein splicing"/>
    <property type="evidence" value="ECO:0007669"/>
    <property type="project" value="InterPro"/>
</dbReference>
<dbReference type="Gene3D" id="3.40.50.300">
    <property type="entry name" value="P-loop containing nucleotide triphosphate hydrolases"/>
    <property type="match status" value="2"/>
</dbReference>
<feature type="compositionally biased region" description="Pro residues" evidence="15">
    <location>
        <begin position="13"/>
        <end position="24"/>
    </location>
</feature>
<evidence type="ECO:0000259" key="17">
    <source>
        <dbReference type="PROSITE" id="PS51199"/>
    </source>
</evidence>
<feature type="region of interest" description="Disordered" evidence="15">
    <location>
        <begin position="862"/>
        <end position="881"/>
    </location>
</feature>
<dbReference type="EC" id="5.6.2.3" evidence="13 14"/>
<dbReference type="FunFam" id="1.10.860.10:FF:000001">
    <property type="entry name" value="Replicative DNA helicase"/>
    <property type="match status" value="1"/>
</dbReference>
<keyword evidence="7 14" id="KW-0347">Helicase</keyword>
<evidence type="ECO:0000256" key="3">
    <source>
        <dbReference type="ARBA" id="ARBA00022705"/>
    </source>
</evidence>
<keyword evidence="2 14" id="KW-0639">Primosome</keyword>
<keyword evidence="9 14" id="KW-0238">DNA-binding</keyword>
<dbReference type="OrthoDB" id="9773982at2"/>
<dbReference type="SUPFAM" id="SSF55608">
    <property type="entry name" value="Homing endonucleases"/>
    <property type="match status" value="1"/>
</dbReference>
<evidence type="ECO:0000256" key="7">
    <source>
        <dbReference type="ARBA" id="ARBA00022806"/>
    </source>
</evidence>
<keyword evidence="10" id="KW-0413">Isomerase</keyword>
<evidence type="ECO:0000256" key="4">
    <source>
        <dbReference type="ARBA" id="ARBA00022737"/>
    </source>
</evidence>
<organism evidence="18 19">
    <name type="scientific">Asanoa hainanensis</name>
    <dbReference type="NCBI Taxonomy" id="560556"/>
    <lineage>
        <taxon>Bacteria</taxon>
        <taxon>Bacillati</taxon>
        <taxon>Actinomycetota</taxon>
        <taxon>Actinomycetes</taxon>
        <taxon>Micromonosporales</taxon>
        <taxon>Micromonosporaceae</taxon>
        <taxon>Asanoa</taxon>
    </lineage>
</organism>
<keyword evidence="5 14" id="KW-0547">Nucleotide-binding</keyword>
<protein>
    <recommendedName>
        <fullName evidence="13 14">Replicative DNA helicase</fullName>
        <ecNumber evidence="13 14">5.6.2.3</ecNumber>
    </recommendedName>
</protein>
<name>A0A239MV63_9ACTN</name>
<evidence type="ECO:0000259" key="16">
    <source>
        <dbReference type="PROSITE" id="PS50819"/>
    </source>
</evidence>
<dbReference type="FunFam" id="3.40.50.300:FF:000351">
    <property type="entry name" value="Replicative DNA helicase"/>
    <property type="match status" value="1"/>
</dbReference>
<dbReference type="PROSITE" id="PS51199">
    <property type="entry name" value="SF4_HELICASE"/>
    <property type="match status" value="2"/>
</dbReference>
<dbReference type="Pfam" id="PF00772">
    <property type="entry name" value="DnaB"/>
    <property type="match status" value="1"/>
</dbReference>
<keyword evidence="3 14" id="KW-0235">DNA replication</keyword>
<proteinExistence type="inferred from homology"/>
<dbReference type="InterPro" id="IPR007694">
    <property type="entry name" value="DNA_helicase_DnaB-like_C"/>
</dbReference>
<evidence type="ECO:0000256" key="5">
    <source>
        <dbReference type="ARBA" id="ARBA00022741"/>
    </source>
</evidence>
<feature type="domain" description="SF4 helicase" evidence="17">
    <location>
        <begin position="207"/>
        <end position="244"/>
    </location>
</feature>
<comment type="catalytic activity">
    <reaction evidence="12 14">
        <text>ATP + H2O = ADP + phosphate + H(+)</text>
        <dbReference type="Rhea" id="RHEA:13065"/>
        <dbReference type="ChEBI" id="CHEBI:15377"/>
        <dbReference type="ChEBI" id="CHEBI:15378"/>
        <dbReference type="ChEBI" id="CHEBI:30616"/>
        <dbReference type="ChEBI" id="CHEBI:43474"/>
        <dbReference type="ChEBI" id="CHEBI:456216"/>
        <dbReference type="EC" id="5.6.2.3"/>
    </reaction>
</comment>
<dbReference type="InterPro" id="IPR027434">
    <property type="entry name" value="Homing_endonucl"/>
</dbReference>
<dbReference type="GO" id="GO:0005524">
    <property type="term" value="F:ATP binding"/>
    <property type="evidence" value="ECO:0007669"/>
    <property type="project" value="UniProtKB-UniRule"/>
</dbReference>
<evidence type="ECO:0000256" key="11">
    <source>
        <dbReference type="ARBA" id="ARBA00044940"/>
    </source>
</evidence>
<dbReference type="InterPro" id="IPR007692">
    <property type="entry name" value="DNA_helicase_DnaB"/>
</dbReference>
<dbReference type="GO" id="GO:1990077">
    <property type="term" value="C:primosome complex"/>
    <property type="evidence" value="ECO:0007669"/>
    <property type="project" value="UniProtKB-UniRule"/>
</dbReference>
<feature type="region of interest" description="Disordered" evidence="15">
    <location>
        <begin position="1"/>
        <end position="35"/>
    </location>
</feature>
<feature type="compositionally biased region" description="Basic and acidic residues" evidence="15">
    <location>
        <begin position="864"/>
        <end position="881"/>
    </location>
</feature>
<dbReference type="CDD" id="cd00984">
    <property type="entry name" value="DnaB_C"/>
    <property type="match status" value="1"/>
</dbReference>
<evidence type="ECO:0000313" key="18">
    <source>
        <dbReference type="EMBL" id="SNT46677.1"/>
    </source>
</evidence>
<dbReference type="InterPro" id="IPR027417">
    <property type="entry name" value="P-loop_NTPase"/>
</dbReference>
<evidence type="ECO:0000256" key="1">
    <source>
        <dbReference type="ARBA" id="ARBA00008428"/>
    </source>
</evidence>
<dbReference type="InterPro" id="IPR036844">
    <property type="entry name" value="Hint_dom_sf"/>
</dbReference>
<dbReference type="InterPro" id="IPR036185">
    <property type="entry name" value="DNA_heli_DnaB-like_N_sf"/>
</dbReference>
<dbReference type="SUPFAM" id="SSF51294">
    <property type="entry name" value="Hedgehog/intein (Hint) domain"/>
    <property type="match status" value="1"/>
</dbReference>
<keyword evidence="8 14" id="KW-0067">ATP-binding</keyword>
<dbReference type="NCBIfam" id="TIGR00665">
    <property type="entry name" value="DnaB"/>
    <property type="match status" value="1"/>
</dbReference>
<dbReference type="EMBL" id="FZPH01000006">
    <property type="protein sequence ID" value="SNT46677.1"/>
    <property type="molecule type" value="Genomic_DNA"/>
</dbReference>
<feature type="domain" description="SF4 helicase" evidence="17">
    <location>
        <begin position="715"/>
        <end position="940"/>
    </location>
</feature>
<dbReference type="SUPFAM" id="SSF52540">
    <property type="entry name" value="P-loop containing nucleoside triphosphate hydrolases"/>
    <property type="match status" value="2"/>
</dbReference>
<keyword evidence="19" id="KW-1185">Reference proteome</keyword>
<dbReference type="InterPro" id="IPR016136">
    <property type="entry name" value="DNA_helicase_N/primase_C"/>
</dbReference>
<dbReference type="RefSeq" id="WP_089250281.1">
    <property type="nucleotide sequence ID" value="NZ_FZPH01000006.1"/>
</dbReference>
<evidence type="ECO:0000256" key="14">
    <source>
        <dbReference type="RuleBase" id="RU362085"/>
    </source>
</evidence>
<dbReference type="PANTHER" id="PTHR30153">
    <property type="entry name" value="REPLICATIVE DNA HELICASE DNAB"/>
    <property type="match status" value="1"/>
</dbReference>
<dbReference type="Gene3D" id="1.10.860.10">
    <property type="entry name" value="DNAb Helicase, Chain A"/>
    <property type="match status" value="1"/>
</dbReference>
<dbReference type="InterPro" id="IPR004042">
    <property type="entry name" value="Intein_endonuc_central"/>
</dbReference>
<keyword evidence="6 14" id="KW-0378">Hydrolase</keyword>
<evidence type="ECO:0000256" key="12">
    <source>
        <dbReference type="ARBA" id="ARBA00048954"/>
    </source>
</evidence>
<dbReference type="PROSITE" id="PS50819">
    <property type="entry name" value="INTEIN_ENDONUCLEASE"/>
    <property type="match status" value="1"/>
</dbReference>
<evidence type="ECO:0000256" key="13">
    <source>
        <dbReference type="NCBIfam" id="TIGR00665"/>
    </source>
</evidence>
<dbReference type="InterPro" id="IPR007693">
    <property type="entry name" value="DNA_helicase_DnaB-like_N"/>
</dbReference>
<gene>
    <name evidence="18" type="ORF">SAMN05421812_106406</name>
</gene>
<evidence type="ECO:0000313" key="19">
    <source>
        <dbReference type="Proteomes" id="UP000198362"/>
    </source>
</evidence>
<dbReference type="Pfam" id="PF03796">
    <property type="entry name" value="DnaB_C"/>
    <property type="match status" value="2"/>
</dbReference>
<evidence type="ECO:0000256" key="10">
    <source>
        <dbReference type="ARBA" id="ARBA00023235"/>
    </source>
</evidence>
<dbReference type="AlphaFoldDB" id="A0A239MV63"/>
<dbReference type="GO" id="GO:0003677">
    <property type="term" value="F:DNA binding"/>
    <property type="evidence" value="ECO:0007669"/>
    <property type="project" value="UniProtKB-UniRule"/>
</dbReference>
<dbReference type="InterPro" id="IPR006142">
    <property type="entry name" value="INTEIN"/>
</dbReference>
<feature type="domain" description="DOD-type homing endonuclease" evidence="16">
    <location>
        <begin position="472"/>
        <end position="623"/>
    </location>
</feature>
<dbReference type="SUPFAM" id="SSF48024">
    <property type="entry name" value="N-terminal domain of DnaB helicase"/>
    <property type="match status" value="1"/>
</dbReference>
<comment type="function">
    <text evidence="14">The main replicative DNA helicase, it participates in initiation and elongation during chromosome replication. Travels ahead of the DNA replisome, separating dsDNA into templates for DNA synthesis. A processive ATP-dependent 5'-3' DNA helicase it has DNA-dependent ATPase activity.</text>
</comment>
<dbReference type="GO" id="GO:0004519">
    <property type="term" value="F:endonuclease activity"/>
    <property type="evidence" value="ECO:0007669"/>
    <property type="project" value="InterPro"/>
</dbReference>
<dbReference type="Proteomes" id="UP000198362">
    <property type="component" value="Unassembled WGS sequence"/>
</dbReference>
<evidence type="ECO:0000256" key="2">
    <source>
        <dbReference type="ARBA" id="ARBA00022515"/>
    </source>
</evidence>
<dbReference type="Gene3D" id="3.10.28.10">
    <property type="entry name" value="Homing endonucleases"/>
    <property type="match status" value="1"/>
</dbReference>
<evidence type="ECO:0000256" key="6">
    <source>
        <dbReference type="ARBA" id="ARBA00022801"/>
    </source>
</evidence>
<evidence type="ECO:0000256" key="15">
    <source>
        <dbReference type="SAM" id="MobiDB-lite"/>
    </source>
</evidence>
<dbReference type="InterPro" id="IPR004860">
    <property type="entry name" value="LAGLIDADG_dom"/>
</dbReference>
<dbReference type="GO" id="GO:0005829">
    <property type="term" value="C:cytosol"/>
    <property type="evidence" value="ECO:0007669"/>
    <property type="project" value="TreeGrafter"/>
</dbReference>
<reference evidence="18 19" key="1">
    <citation type="submission" date="2017-06" db="EMBL/GenBank/DDBJ databases">
        <authorList>
            <person name="Kim H.J."/>
            <person name="Triplett B.A."/>
        </authorList>
    </citation>
    <scope>NUCLEOTIDE SEQUENCE [LARGE SCALE GENOMIC DNA]</scope>
    <source>
        <strain evidence="18 19">CGMCC 4.5593</strain>
    </source>
</reference>
<keyword evidence="4" id="KW-0677">Repeat</keyword>
<dbReference type="PANTHER" id="PTHR30153:SF2">
    <property type="entry name" value="REPLICATIVE DNA HELICASE"/>
    <property type="match status" value="1"/>
</dbReference>
<dbReference type="GO" id="GO:0006269">
    <property type="term" value="P:DNA replication, synthesis of primer"/>
    <property type="evidence" value="ECO:0007669"/>
    <property type="project" value="UniProtKB-UniRule"/>
</dbReference>
<sequence length="940" mass="102251">MAISDDVRGGRPAGPPQQDSPPPQREGGGFDKTPPQDVAAEQSVLGGMLLSKDAIADVIEILKTPDFYRPIHATVFDAILDLYGRGEPADAVTVSAALADSGDLLRIGGAPYLQTLMASVPTAANAGYYARIVAERAVLRRLVEAGTRIVQLGYGSASGAGRDVDDVVDLAQQAIYDVTEKRVSEDFAILADMLQPTLDEIEAVGAQGGVMTGVPTGFTDLDRLLNGLHPGQLVIVAGRPGLGKALALDTPLPTPDGWTTMGEIRAGDLLVDASGRPTRVTHAFDVLHDRPCFEVEFSDGSVLVADAEHLWKTSTRAGRRQRAEGKRSPQWPADARAAVADAVAAYAAQPDGLVTFGEALAIVGVRFRHVLHVVAAEVGVAGQVTREYVRNGKPWSRQIGAYPRQALLEGLARRVNRAINAETTATHQSTVTTAEIRETLRCDGDRRLNHAVENAAPLTLPDRDDLLVPPYTLGVWLGDGHSAGARFTTVDPEIVAYVEADGFVVRPGVTPSYSIHLLNEAAPTGQCVDCGEITGGTANGSRRCSSCHRAGGSFTALLRQLSVLGDKHIPSRYLRASERQRRELLAGLLDTDGTVTTTGNAQFCVTSRRLAEDVRELVVSLGYRCTMTTRRVKGRRPESSIAYTLNFTTVDDLFRLGRKHLLHKERRRSLTTARTASRFVVDVRPVASVPVRCVTVDNADHLYLAGRAMIPTHNSTASMDFARNAAIRHNCASAIFSLEMSKVEIVMRLLSAEARVPLHVLRSGQLSDDDWTKLARRMGEISEAPLFVDDTPNMNLMEIRAKARRLKQRHDLKMIVVDYLQLMSSPKRTESRQQEVAELSRGLKLLAKEVECPVIAVSQLNRGPEQRTDKRPQLSDLRESGSIEQDADVVILLHRDDYYDKESPRAGEADFIVAKHRNGPTDTVTVAAQLHLSRFVDMAI</sequence>
<evidence type="ECO:0000256" key="8">
    <source>
        <dbReference type="ARBA" id="ARBA00022840"/>
    </source>
</evidence>
<dbReference type="GO" id="GO:0016887">
    <property type="term" value="F:ATP hydrolysis activity"/>
    <property type="evidence" value="ECO:0007669"/>
    <property type="project" value="RHEA"/>
</dbReference>
<dbReference type="PRINTS" id="PR00379">
    <property type="entry name" value="INTEIN"/>
</dbReference>
<dbReference type="Pfam" id="PF14528">
    <property type="entry name" value="LAGLIDADG_3"/>
    <property type="match status" value="1"/>
</dbReference>
<dbReference type="GO" id="GO:0043139">
    <property type="term" value="F:5'-3' DNA helicase activity"/>
    <property type="evidence" value="ECO:0007669"/>
    <property type="project" value="UniProtKB-EC"/>
</dbReference>
<comment type="function">
    <text evidence="11 14">The intein is an endonuclease.</text>
</comment>
<comment type="similarity">
    <text evidence="1 14">Belongs to the helicase family. DnaB subfamily.</text>
</comment>
<accession>A0A239MV63</accession>
<evidence type="ECO:0000256" key="9">
    <source>
        <dbReference type="ARBA" id="ARBA00023125"/>
    </source>
</evidence>